<organism evidence="2 3">
    <name type="scientific">Jezberella montanilacus</name>
    <dbReference type="NCBI Taxonomy" id="323426"/>
    <lineage>
        <taxon>Bacteria</taxon>
        <taxon>Pseudomonadati</taxon>
        <taxon>Pseudomonadota</taxon>
        <taxon>Betaproteobacteria</taxon>
        <taxon>Burkholderiales</taxon>
        <taxon>Alcaligenaceae</taxon>
        <taxon>Jezberella</taxon>
    </lineage>
</organism>
<evidence type="ECO:0000313" key="2">
    <source>
        <dbReference type="EMBL" id="PRY96804.1"/>
    </source>
</evidence>
<name>A0A2T0XCW8_9BURK</name>
<gene>
    <name evidence="2" type="ORF">BCM14_2559</name>
</gene>
<keyword evidence="1" id="KW-0812">Transmembrane</keyword>
<feature type="transmembrane region" description="Helical" evidence="1">
    <location>
        <begin position="30"/>
        <end position="49"/>
    </location>
</feature>
<keyword evidence="1" id="KW-0472">Membrane</keyword>
<proteinExistence type="predicted"/>
<sequence>MGKGQDAAGFRAVFAPGAAAVEGVAAGVTAGLPAVTFLTTFFLQVLLVLELELF</sequence>
<dbReference type="EMBL" id="PVTV01000016">
    <property type="protein sequence ID" value="PRY96804.1"/>
    <property type="molecule type" value="Genomic_DNA"/>
</dbReference>
<keyword evidence="1" id="KW-1133">Transmembrane helix</keyword>
<comment type="caution">
    <text evidence="2">The sequence shown here is derived from an EMBL/GenBank/DDBJ whole genome shotgun (WGS) entry which is preliminary data.</text>
</comment>
<accession>A0A2T0XCW8</accession>
<reference evidence="2 3" key="1">
    <citation type="submission" date="2018-03" db="EMBL/GenBank/DDBJ databases">
        <title>Genomic Encyclopedia of Type Strains, Phase III (KMG-III): the genomes of soil and plant-associated and newly described type strains.</title>
        <authorList>
            <person name="Whitman W."/>
        </authorList>
    </citation>
    <scope>NUCLEOTIDE SEQUENCE [LARGE SCALE GENOMIC DNA]</scope>
    <source>
        <strain evidence="2 3">MWH-P2sevCIIIb</strain>
    </source>
</reference>
<evidence type="ECO:0000256" key="1">
    <source>
        <dbReference type="SAM" id="Phobius"/>
    </source>
</evidence>
<dbReference type="AlphaFoldDB" id="A0A2T0XCW8"/>
<dbReference type="Proteomes" id="UP000238308">
    <property type="component" value="Unassembled WGS sequence"/>
</dbReference>
<evidence type="ECO:0000313" key="3">
    <source>
        <dbReference type="Proteomes" id="UP000238308"/>
    </source>
</evidence>
<protein>
    <submittedName>
        <fullName evidence="2">Uncharacterized protein</fullName>
    </submittedName>
</protein>
<keyword evidence="3" id="KW-1185">Reference proteome</keyword>